<feature type="domain" description="Methyltransferase FkbM" evidence="1">
    <location>
        <begin position="41"/>
        <end position="206"/>
    </location>
</feature>
<comment type="caution">
    <text evidence="2">The sequence shown here is derived from an EMBL/GenBank/DDBJ whole genome shotgun (WGS) entry which is preliminary data.</text>
</comment>
<dbReference type="PANTHER" id="PTHR34203">
    <property type="entry name" value="METHYLTRANSFERASE, FKBM FAMILY PROTEIN"/>
    <property type="match status" value="1"/>
</dbReference>
<dbReference type="NCBIfam" id="TIGR01444">
    <property type="entry name" value="fkbM_fam"/>
    <property type="match status" value="1"/>
</dbReference>
<evidence type="ECO:0000313" key="3">
    <source>
        <dbReference type="Proteomes" id="UP000663860"/>
    </source>
</evidence>
<dbReference type="PANTHER" id="PTHR34203:SF15">
    <property type="entry name" value="SLL1173 PROTEIN"/>
    <property type="match status" value="1"/>
</dbReference>
<dbReference type="Gene3D" id="3.40.50.150">
    <property type="entry name" value="Vaccinia Virus protein VP39"/>
    <property type="match status" value="1"/>
</dbReference>
<name>A0A815DJQ0_9BILA</name>
<dbReference type="InterPro" id="IPR029063">
    <property type="entry name" value="SAM-dependent_MTases_sf"/>
</dbReference>
<sequence length="240" mass="27125">MCVHLKDYVSDNFVAGYNYENKDLHILLRVLWRYPNMALIDIGANIGSYTMFAAAMGRLVIAIECFEPNYMRVAKAIQIENLRNNVILIGNAVYSKAGQEVSLTKHPGNIGGQGILGITSKNQSSHDPYIATTIRLDDILPIIKQTGFRSFAMKIDIEGSEYYAFASGDRLFDSVDVPIVAVEWDKIHLNTEHANYVVQFLLKRSYIPTSDTCKELNMVNMFSGWPPNIFWVKMNRTSIC</sequence>
<dbReference type="EMBL" id="CAJNOE010000643">
    <property type="protein sequence ID" value="CAF1297954.1"/>
    <property type="molecule type" value="Genomic_DNA"/>
</dbReference>
<dbReference type="Proteomes" id="UP000663860">
    <property type="component" value="Unassembled WGS sequence"/>
</dbReference>
<proteinExistence type="predicted"/>
<dbReference type="SUPFAM" id="SSF53335">
    <property type="entry name" value="S-adenosyl-L-methionine-dependent methyltransferases"/>
    <property type="match status" value="1"/>
</dbReference>
<dbReference type="InterPro" id="IPR052514">
    <property type="entry name" value="SAM-dependent_MTase"/>
</dbReference>
<reference evidence="2" key="1">
    <citation type="submission" date="2021-02" db="EMBL/GenBank/DDBJ databases">
        <authorList>
            <person name="Nowell W R."/>
        </authorList>
    </citation>
    <scope>NUCLEOTIDE SEQUENCE</scope>
</reference>
<dbReference type="InterPro" id="IPR006342">
    <property type="entry name" value="FkbM_mtfrase"/>
</dbReference>
<protein>
    <recommendedName>
        <fullName evidence="1">Methyltransferase FkbM domain-containing protein</fullName>
    </recommendedName>
</protein>
<evidence type="ECO:0000259" key="1">
    <source>
        <dbReference type="Pfam" id="PF05050"/>
    </source>
</evidence>
<evidence type="ECO:0000313" key="2">
    <source>
        <dbReference type="EMBL" id="CAF1297954.1"/>
    </source>
</evidence>
<organism evidence="2 3">
    <name type="scientific">Adineta steineri</name>
    <dbReference type="NCBI Taxonomy" id="433720"/>
    <lineage>
        <taxon>Eukaryota</taxon>
        <taxon>Metazoa</taxon>
        <taxon>Spiralia</taxon>
        <taxon>Gnathifera</taxon>
        <taxon>Rotifera</taxon>
        <taxon>Eurotatoria</taxon>
        <taxon>Bdelloidea</taxon>
        <taxon>Adinetida</taxon>
        <taxon>Adinetidae</taxon>
        <taxon>Adineta</taxon>
    </lineage>
</organism>
<gene>
    <name evidence="2" type="ORF">IZO911_LOCUS33894</name>
</gene>
<accession>A0A815DJQ0</accession>
<dbReference type="AlphaFoldDB" id="A0A815DJQ0"/>
<dbReference type="Pfam" id="PF05050">
    <property type="entry name" value="Methyltransf_21"/>
    <property type="match status" value="1"/>
</dbReference>